<dbReference type="Gene3D" id="1.10.1200.10">
    <property type="entry name" value="ACP-like"/>
    <property type="match status" value="2"/>
</dbReference>
<feature type="domain" description="PKS/mFAS DH" evidence="9">
    <location>
        <begin position="1326"/>
        <end position="1651"/>
    </location>
</feature>
<dbReference type="InterPro" id="IPR014031">
    <property type="entry name" value="Ketoacyl_synth_C"/>
</dbReference>
<evidence type="ECO:0000256" key="4">
    <source>
        <dbReference type="ARBA" id="ARBA00023268"/>
    </source>
</evidence>
<dbReference type="InterPro" id="IPR018201">
    <property type="entry name" value="Ketoacyl_synth_AS"/>
</dbReference>
<dbReference type="InterPro" id="IPR014030">
    <property type="entry name" value="Ketoacyl_synth_N"/>
</dbReference>
<dbReference type="SMART" id="SM00827">
    <property type="entry name" value="PKS_AT"/>
    <property type="match status" value="1"/>
</dbReference>
<dbReference type="PROSITE" id="PS52004">
    <property type="entry name" value="KS3_2"/>
    <property type="match status" value="1"/>
</dbReference>
<feature type="region of interest" description="Disordered" evidence="6">
    <location>
        <begin position="1665"/>
        <end position="1696"/>
    </location>
</feature>
<dbReference type="Pfam" id="PF16073">
    <property type="entry name" value="SAT"/>
    <property type="match status" value="1"/>
</dbReference>
<evidence type="ECO:0000259" key="8">
    <source>
        <dbReference type="PROSITE" id="PS52004"/>
    </source>
</evidence>
<dbReference type="InterPro" id="IPR049900">
    <property type="entry name" value="PKS_mFAS_DH"/>
</dbReference>
<feature type="region of interest" description="Disordered" evidence="6">
    <location>
        <begin position="1784"/>
        <end position="1824"/>
    </location>
</feature>
<evidence type="ECO:0000313" key="10">
    <source>
        <dbReference type="EMBL" id="KAK3307160.1"/>
    </source>
</evidence>
<comment type="caution">
    <text evidence="10">The sequence shown here is derived from an EMBL/GenBank/DDBJ whole genome shotgun (WGS) entry which is preliminary data.</text>
</comment>
<dbReference type="GeneID" id="87889156"/>
<dbReference type="CDD" id="cd00833">
    <property type="entry name" value="PKS"/>
    <property type="match status" value="1"/>
</dbReference>
<evidence type="ECO:0000259" key="9">
    <source>
        <dbReference type="PROSITE" id="PS52019"/>
    </source>
</evidence>
<evidence type="ECO:0000256" key="1">
    <source>
        <dbReference type="ARBA" id="ARBA00022450"/>
    </source>
</evidence>
<dbReference type="SUPFAM" id="SSF52151">
    <property type="entry name" value="FabD/lysophospholipase-like"/>
    <property type="match status" value="1"/>
</dbReference>
<dbReference type="GO" id="GO:0006633">
    <property type="term" value="P:fatty acid biosynthetic process"/>
    <property type="evidence" value="ECO:0007669"/>
    <property type="project" value="InterPro"/>
</dbReference>
<dbReference type="GO" id="GO:0004312">
    <property type="term" value="F:fatty acid synthase activity"/>
    <property type="evidence" value="ECO:0007669"/>
    <property type="project" value="TreeGrafter"/>
</dbReference>
<dbReference type="GO" id="GO:0004315">
    <property type="term" value="F:3-oxoacyl-[acyl-carrier-protein] synthase activity"/>
    <property type="evidence" value="ECO:0007669"/>
    <property type="project" value="InterPro"/>
</dbReference>
<dbReference type="EMBL" id="JAUDZG010000003">
    <property type="protein sequence ID" value="KAK3307160.1"/>
    <property type="molecule type" value="Genomic_DNA"/>
</dbReference>
<evidence type="ECO:0000256" key="5">
    <source>
        <dbReference type="PROSITE-ProRule" id="PRU01363"/>
    </source>
</evidence>
<feature type="region of interest" description="C-terminal hotdog fold" evidence="5">
    <location>
        <begin position="1493"/>
        <end position="1651"/>
    </location>
</feature>
<sequence length="2266" mass="241894">MPNPAFLPVFAGLGSEALFSAEALDRAAQDALVPECAVLLRACHEAFVTQVTQAVDSQLIGPDVIRLADFTSPSALVRPPPRYCRHNVLMQHVTLYLQQVLRHLASAPSREPGKLVAAAGFCVGLLPAAALATAGASSDSSLALISRALDFFRVALWVGIHSECHRRTAVAREVDLDTPRSCSYVVDGLSPDAASQLLPEGGHVFLSAVLSPTRVVLSGIPSELASFVSHKLPQSCRARPTQVFSLYHDSRLSHLRHRVFDDVGKYEDGLLQTEIRLAAPLLSASTGEPLALPSPSQVGDLVAAILDEVFLQPVDWVAVQASIASLAGSQSDPRSETCPVHILNYGPGVGMSHKASSALPDNVDIIDASLLAVAAGAVSKEDIAIVGMAVDLPGAADCDTLWEGLMQGTNTCTEIPASRFDVQQYSGDGHNQQARKRGGRVLNARHGNFLENPFLFDAELFDISRREAKSMDPQQRILLHTAYRALEDAGYVPDSSPSFCRDTFGCWVGNATLDYVDNMRDDIDVYYSPGTLRAFLSARISYVFGWSGPSITLDTACSSSIVALHQAARAIMAGECRAALVGAANTITSPDMYLGLDRAHFLSPSGQCKAFDASADGYCRAEGCGVFVIKKLSDAIAEGDRIHAVIKAVEINHSGNAHSITHPHVPTQEALFTRMFQKARIDPREVSAVELHGTGTQAGDPNEVESVRRVLCAGRDARKQPLHLTSIKANIGHAEAASGMAGLAKLVLMLRHGRIPPQVSLHTLNPRIRQLGSDGAVIVTDRQGAEWPRTAPGRPRLAMLNNFGAAGSNAAVLVAEHIDSKAIPLRTPATTLVCGFSAKSERAIAALQRELAARLAEAAAEAQGPRFSLGDVCATLTSRRQVYDWRVTVTASSVGELAEKIRTAAPRRVVRGGGPWTRPEAVFVFSGQGSQYLGMGRELMATYSEFAETVLQCDCWLVENGYPGCRAVIEASSESPAETQQPNASSRWQAFQSALFVLEVALARLLISWGIAPIAVVGHSLGEYAALVTAGVVDLFDGLKLVAHRASLMMQHCEVGHTSMLAVNCSADAMEALLRGDDDRFAGVEVACRNSETDCVVGGPVPVLSGLKTHLGETRGIKSKLLDVPLAFHTQAMDPMMAEFRAFAAREAGLSLSAPTVPVVSNVLGRTVRPGEKDVFSAGYFADHCRNAVAFDDGIKDFLAGLDASAAALRFIEVGPHSSILPMLRPRALRAAASTAAGARDPELLPVLTKASTPDETVSRLLRHFYETGGDGINWRKVFMRRGKTPRRLPVDLPTMPFFKEEFYTPYRESRVAVQEEVPEPTLVANSFAARAIQRLPPGSGDGQAVYDTPASLLKDFIAGHLVCDQALCPASVYHEMALAALADTESGAAAGSWSLTKIKYLASFVYREDQGGSEQVLRVVLSRKNTHPDGYEFTILSYSASSDPDTSSTTHCRGIVRRNTQDSLKLKYPRLWASAKGRMSVLLDHPSSDALLQVFSRSAMYDKIFPRVVTYSEPYQMVRSIHVNDTRGEAFAACEYPKPRLGSDGAIPAANAIFMDVLLHVAGFVANLRVANDIMGICTEVGAATVLRAPEGGATGAPFEIFCSTFEMSGQEGGVGSALTIAEAYAMDAHGLLAVFKGMVFQHVSMARIRLALGVKQPVKQQHQRAVAASVDNNPKPAPSRGHPSISTSTIASPPPVSPAVVDVRDLVAKACGLGSGSTLAADSALDAIGVDSLLMIELHSDLSSVMSVSIPHDALAECATVGDIESLVSSLRYTSGNATTTTARSAFPDSAADSVSSASSSTTASPCTPDTTSSTPGTGGAQAASMTEIIANVCGADPRTISPDSELRSLGIDSLMTLELEDTLRATYGVDISSLGVQHCRTVADVAKLIGRPSSGNGPLARQVSAALARLVPHVEEDDPTSLPPFLSEEERNAIPHISRLLHLTEEPELIQSPPRNQPPAAPIFLIHDGSGICTHYRRLRPLHRPVFALHDPRFLLPLESNNNIMNNNNSSSSSPWPDLPTMATHYADLISSSFSSSQAQQQQPCILGGWSFGGVVAFEAARTLLARGDRPVAGVVLIDAPPPVRHVPLSEGIIRAVTTTESSRSSNATATAMRKLIHRSFSRCASLLGAFCAALGTTTATTTGAEELRDHDPRPIPRVIVLRAKEGWVPPAGYFSSSPVFPGEKEKEYENAWLQDRRDPGLTTRGWEEVTGQAVVRCIDIPGDHFSVFDKANVGEVSAAVGRACQELLDLGGAARPVSRVRS</sequence>
<dbReference type="InterPro" id="IPR029058">
    <property type="entry name" value="AB_hydrolase_fold"/>
</dbReference>
<evidence type="ECO:0000256" key="2">
    <source>
        <dbReference type="ARBA" id="ARBA00022553"/>
    </source>
</evidence>
<dbReference type="InterPro" id="IPR014043">
    <property type="entry name" value="Acyl_transferase_dom"/>
</dbReference>
<dbReference type="Pfam" id="PF22621">
    <property type="entry name" value="CurL-like_PKS_C"/>
    <property type="match status" value="1"/>
</dbReference>
<dbReference type="InterPro" id="IPR001031">
    <property type="entry name" value="Thioesterase"/>
</dbReference>
<dbReference type="Pfam" id="PF21089">
    <property type="entry name" value="PKS_DH_N"/>
    <property type="match status" value="1"/>
</dbReference>
<feature type="domain" description="Carrier" evidence="7">
    <location>
        <begin position="1699"/>
        <end position="1774"/>
    </location>
</feature>
<dbReference type="SUPFAM" id="SSF47336">
    <property type="entry name" value="ACP-like"/>
    <property type="match status" value="2"/>
</dbReference>
<evidence type="ECO:0000259" key="7">
    <source>
        <dbReference type="PROSITE" id="PS50075"/>
    </source>
</evidence>
<evidence type="ECO:0000313" key="11">
    <source>
        <dbReference type="Proteomes" id="UP001273166"/>
    </source>
</evidence>
<dbReference type="PANTHER" id="PTHR43775">
    <property type="entry name" value="FATTY ACID SYNTHASE"/>
    <property type="match status" value="1"/>
</dbReference>
<dbReference type="GO" id="GO:0044550">
    <property type="term" value="P:secondary metabolite biosynthetic process"/>
    <property type="evidence" value="ECO:0007669"/>
    <property type="project" value="TreeGrafter"/>
</dbReference>
<dbReference type="SMART" id="SM00825">
    <property type="entry name" value="PKS_KS"/>
    <property type="match status" value="1"/>
</dbReference>
<dbReference type="Gene3D" id="3.30.70.3290">
    <property type="match status" value="1"/>
</dbReference>
<keyword evidence="4" id="KW-0511">Multifunctional enzyme</keyword>
<dbReference type="PROSITE" id="PS50075">
    <property type="entry name" value="CARRIER"/>
    <property type="match status" value="2"/>
</dbReference>
<dbReference type="InterPro" id="IPR016035">
    <property type="entry name" value="Acyl_Trfase/lysoPLipase"/>
</dbReference>
<reference evidence="10" key="1">
    <citation type="journal article" date="2023" name="Mol. Phylogenet. Evol.">
        <title>Genome-scale phylogeny and comparative genomics of the fungal order Sordariales.</title>
        <authorList>
            <person name="Hensen N."/>
            <person name="Bonometti L."/>
            <person name="Westerberg I."/>
            <person name="Brannstrom I.O."/>
            <person name="Guillou S."/>
            <person name="Cros-Aarteil S."/>
            <person name="Calhoun S."/>
            <person name="Haridas S."/>
            <person name="Kuo A."/>
            <person name="Mondo S."/>
            <person name="Pangilinan J."/>
            <person name="Riley R."/>
            <person name="LaButti K."/>
            <person name="Andreopoulos B."/>
            <person name="Lipzen A."/>
            <person name="Chen C."/>
            <person name="Yan M."/>
            <person name="Daum C."/>
            <person name="Ng V."/>
            <person name="Clum A."/>
            <person name="Steindorff A."/>
            <person name="Ohm R.A."/>
            <person name="Martin F."/>
            <person name="Silar P."/>
            <person name="Natvig D.O."/>
            <person name="Lalanne C."/>
            <person name="Gautier V."/>
            <person name="Ament-Velasquez S.L."/>
            <person name="Kruys A."/>
            <person name="Hutchinson M.I."/>
            <person name="Powell A.J."/>
            <person name="Barry K."/>
            <person name="Miller A.N."/>
            <person name="Grigoriev I.V."/>
            <person name="Debuchy R."/>
            <person name="Gladieux P."/>
            <person name="Hiltunen Thoren M."/>
            <person name="Johannesson H."/>
        </authorList>
    </citation>
    <scope>NUCLEOTIDE SEQUENCE</scope>
    <source>
        <strain evidence="10">CBS 333.67</strain>
    </source>
</reference>
<dbReference type="Pfam" id="PF00975">
    <property type="entry name" value="Thioesterase"/>
    <property type="match status" value="1"/>
</dbReference>
<gene>
    <name evidence="10" type="ORF">B0T15DRAFT_553623</name>
</gene>
<dbReference type="InterPro" id="IPR050091">
    <property type="entry name" value="PKS_NRPS_Biosynth_Enz"/>
</dbReference>
<dbReference type="Gene3D" id="3.40.366.10">
    <property type="entry name" value="Malonyl-Coenzyme A Acyl Carrier Protein, domain 2"/>
    <property type="match status" value="3"/>
</dbReference>
<keyword evidence="11" id="KW-1185">Reference proteome</keyword>
<dbReference type="InterPro" id="IPR049552">
    <property type="entry name" value="PKS_DH_N"/>
</dbReference>
<feature type="compositionally biased region" description="Low complexity" evidence="6">
    <location>
        <begin position="1787"/>
        <end position="1824"/>
    </location>
</feature>
<proteinExistence type="predicted"/>
<dbReference type="SUPFAM" id="SSF53474">
    <property type="entry name" value="alpha/beta-Hydrolases"/>
    <property type="match status" value="1"/>
</dbReference>
<dbReference type="GO" id="GO:0031177">
    <property type="term" value="F:phosphopantetheine binding"/>
    <property type="evidence" value="ECO:0007669"/>
    <property type="project" value="InterPro"/>
</dbReference>
<dbReference type="PROSITE" id="PS52019">
    <property type="entry name" value="PKS_MFAS_DH"/>
    <property type="match status" value="1"/>
</dbReference>
<dbReference type="Pfam" id="PF00550">
    <property type="entry name" value="PP-binding"/>
    <property type="match status" value="2"/>
</dbReference>
<dbReference type="Proteomes" id="UP001273166">
    <property type="component" value="Unassembled WGS sequence"/>
</dbReference>
<evidence type="ECO:0000256" key="6">
    <source>
        <dbReference type="SAM" id="MobiDB-lite"/>
    </source>
</evidence>
<dbReference type="Pfam" id="PF00109">
    <property type="entry name" value="ketoacyl-synt"/>
    <property type="match status" value="1"/>
</dbReference>
<dbReference type="InterPro" id="IPR042104">
    <property type="entry name" value="PKS_dehydratase_sf"/>
</dbReference>
<dbReference type="SUPFAM" id="SSF53901">
    <property type="entry name" value="Thiolase-like"/>
    <property type="match status" value="1"/>
</dbReference>
<dbReference type="SMART" id="SM00823">
    <property type="entry name" value="PKS_PP"/>
    <property type="match status" value="2"/>
</dbReference>
<protein>
    <submittedName>
        <fullName evidence="10">Polyketide synthase</fullName>
    </submittedName>
</protein>
<feature type="active site" description="Proton acceptor; for dehydratase activity" evidence="5">
    <location>
        <position position="1361"/>
    </location>
</feature>
<dbReference type="InterPro" id="IPR032088">
    <property type="entry name" value="SAT"/>
</dbReference>
<dbReference type="InterPro" id="IPR001227">
    <property type="entry name" value="Ac_transferase_dom_sf"/>
</dbReference>
<feature type="region of interest" description="N-terminal hotdog fold" evidence="5">
    <location>
        <begin position="1326"/>
        <end position="1464"/>
    </location>
</feature>
<dbReference type="Pfam" id="PF00698">
    <property type="entry name" value="Acyl_transf_1"/>
    <property type="match status" value="1"/>
</dbReference>
<keyword evidence="3" id="KW-0808">Transferase</keyword>
<dbReference type="PANTHER" id="PTHR43775:SF37">
    <property type="entry name" value="SI:DKEY-61P9.11"/>
    <property type="match status" value="1"/>
</dbReference>
<evidence type="ECO:0000256" key="3">
    <source>
        <dbReference type="ARBA" id="ARBA00022679"/>
    </source>
</evidence>
<keyword evidence="1" id="KW-0596">Phosphopantetheine</keyword>
<feature type="domain" description="Carrier" evidence="7">
    <location>
        <begin position="1822"/>
        <end position="1896"/>
    </location>
</feature>
<dbReference type="PROSITE" id="PS00606">
    <property type="entry name" value="KS3_1"/>
    <property type="match status" value="1"/>
</dbReference>
<dbReference type="InterPro" id="IPR036736">
    <property type="entry name" value="ACP-like_sf"/>
</dbReference>
<feature type="active site" description="Proton donor; for dehydratase activity" evidence="5">
    <location>
        <position position="1557"/>
    </location>
</feature>
<reference evidence="10" key="2">
    <citation type="submission" date="2023-06" db="EMBL/GenBank/DDBJ databases">
        <authorList>
            <consortium name="Lawrence Berkeley National Laboratory"/>
            <person name="Mondo S.J."/>
            <person name="Hensen N."/>
            <person name="Bonometti L."/>
            <person name="Westerberg I."/>
            <person name="Brannstrom I.O."/>
            <person name="Guillou S."/>
            <person name="Cros-Aarteil S."/>
            <person name="Calhoun S."/>
            <person name="Haridas S."/>
            <person name="Kuo A."/>
            <person name="Pangilinan J."/>
            <person name="Riley R."/>
            <person name="Labutti K."/>
            <person name="Andreopoulos B."/>
            <person name="Lipzen A."/>
            <person name="Chen C."/>
            <person name="Yanf M."/>
            <person name="Daum C."/>
            <person name="Ng V."/>
            <person name="Clum A."/>
            <person name="Steindorff A."/>
            <person name="Ohm R."/>
            <person name="Martin F."/>
            <person name="Silar P."/>
            <person name="Natvig D."/>
            <person name="Lalanne C."/>
            <person name="Gautier V."/>
            <person name="Ament-Velasquez S.L."/>
            <person name="Kruys A."/>
            <person name="Hutchinson M.I."/>
            <person name="Powell A.J."/>
            <person name="Barry K."/>
            <person name="Miller A.N."/>
            <person name="Grigoriev I.V."/>
            <person name="Debuchy R."/>
            <person name="Gladieux P."/>
            <person name="Thoren M.H."/>
            <person name="Johannesson H."/>
        </authorList>
    </citation>
    <scope>NUCLEOTIDE SEQUENCE</scope>
    <source>
        <strain evidence="10">CBS 333.67</strain>
    </source>
</reference>
<dbReference type="RefSeq" id="XP_062722940.1">
    <property type="nucleotide sequence ID" value="XM_062870327.1"/>
</dbReference>
<dbReference type="InterPro" id="IPR020841">
    <property type="entry name" value="PKS_Beta-ketoAc_synthase_dom"/>
</dbReference>
<name>A0AAJ0M2Z9_9PEZI</name>
<dbReference type="Pfam" id="PF02801">
    <property type="entry name" value="Ketoacyl-synt_C"/>
    <property type="match status" value="1"/>
</dbReference>
<dbReference type="Gene3D" id="3.40.47.10">
    <property type="match status" value="1"/>
</dbReference>
<keyword evidence="2" id="KW-0597">Phosphoprotein</keyword>
<dbReference type="Gene3D" id="3.10.129.110">
    <property type="entry name" value="Polyketide synthase dehydratase"/>
    <property type="match status" value="1"/>
</dbReference>
<feature type="domain" description="Ketosynthase family 3 (KS3)" evidence="8">
    <location>
        <begin position="380"/>
        <end position="816"/>
    </location>
</feature>
<dbReference type="InterPro" id="IPR020806">
    <property type="entry name" value="PKS_PP-bd"/>
</dbReference>
<accession>A0AAJ0M2Z9</accession>
<dbReference type="InterPro" id="IPR009081">
    <property type="entry name" value="PP-bd_ACP"/>
</dbReference>
<dbReference type="Gene3D" id="3.40.50.1820">
    <property type="entry name" value="alpha/beta hydrolase"/>
    <property type="match status" value="1"/>
</dbReference>
<dbReference type="InterPro" id="IPR016039">
    <property type="entry name" value="Thiolase-like"/>
</dbReference>
<organism evidence="10 11">
    <name type="scientific">Chaetomium strumarium</name>
    <dbReference type="NCBI Taxonomy" id="1170767"/>
    <lineage>
        <taxon>Eukaryota</taxon>
        <taxon>Fungi</taxon>
        <taxon>Dikarya</taxon>
        <taxon>Ascomycota</taxon>
        <taxon>Pezizomycotina</taxon>
        <taxon>Sordariomycetes</taxon>
        <taxon>Sordariomycetidae</taxon>
        <taxon>Sordariales</taxon>
        <taxon>Chaetomiaceae</taxon>
        <taxon>Chaetomium</taxon>
    </lineage>
</organism>